<sequence>MENDPFRIRAHVAEFDAIVEETVASSARTRDRVPMAADVQYGDGPSETIDIFFPEGSRENLPVHMFIHGGYWRMFSKRDYSYVANTVTNAGAIAVIVDYALMPSVRMSVLVDQVRRAKRWVVDTIHTYGGDTSRLTVSGHSAGAHLATFLFNRQEERSGFAAAFLLGGLYDLKPLQKSFLADEIGITDEEVLAFSPMLQTFDRDCRVTVAVGADETPPFHKQASDFVMVLEMQGQAVSKRSIIGANHMSSVRDLGLPTSPTGMLLNEMIVRAV</sequence>
<dbReference type="PANTHER" id="PTHR48081">
    <property type="entry name" value="AB HYDROLASE SUPERFAMILY PROTEIN C4A8.06C"/>
    <property type="match status" value="1"/>
</dbReference>
<keyword evidence="4" id="KW-1185">Reference proteome</keyword>
<dbReference type="InterPro" id="IPR029058">
    <property type="entry name" value="AB_hydrolase_fold"/>
</dbReference>
<gene>
    <name evidence="3" type="ORF">QO002_005221</name>
</gene>
<dbReference type="InterPro" id="IPR050300">
    <property type="entry name" value="GDXG_lipolytic_enzyme"/>
</dbReference>
<feature type="domain" description="Alpha/beta hydrolase fold-3" evidence="2">
    <location>
        <begin position="65"/>
        <end position="199"/>
    </location>
</feature>
<dbReference type="PANTHER" id="PTHR48081:SF33">
    <property type="entry name" value="KYNURENINE FORMAMIDASE"/>
    <property type="match status" value="1"/>
</dbReference>
<dbReference type="SUPFAM" id="SSF53474">
    <property type="entry name" value="alpha/beta-Hydrolases"/>
    <property type="match status" value="1"/>
</dbReference>
<evidence type="ECO:0000256" key="1">
    <source>
        <dbReference type="ARBA" id="ARBA00022801"/>
    </source>
</evidence>
<proteinExistence type="predicted"/>
<evidence type="ECO:0000259" key="2">
    <source>
        <dbReference type="Pfam" id="PF07859"/>
    </source>
</evidence>
<dbReference type="Proteomes" id="UP001230207">
    <property type="component" value="Unassembled WGS sequence"/>
</dbReference>
<dbReference type="EMBL" id="JAUSVF010000003">
    <property type="protein sequence ID" value="MDQ0323015.1"/>
    <property type="molecule type" value="Genomic_DNA"/>
</dbReference>
<comment type="caution">
    <text evidence="3">The sequence shown here is derived from an EMBL/GenBank/DDBJ whole genome shotgun (WGS) entry which is preliminary data.</text>
</comment>
<organism evidence="3 4">
    <name type="scientific">Pararhizobium capsulatum DSM 1112</name>
    <dbReference type="NCBI Taxonomy" id="1121113"/>
    <lineage>
        <taxon>Bacteria</taxon>
        <taxon>Pseudomonadati</taxon>
        <taxon>Pseudomonadota</taxon>
        <taxon>Alphaproteobacteria</taxon>
        <taxon>Hyphomicrobiales</taxon>
        <taxon>Rhizobiaceae</taxon>
        <taxon>Rhizobium/Agrobacterium group</taxon>
        <taxon>Pararhizobium</taxon>
    </lineage>
</organism>
<protein>
    <submittedName>
        <fullName evidence="3">Arylformamidase</fullName>
        <ecNumber evidence="3">3.5.1.9</ecNumber>
    </submittedName>
</protein>
<reference evidence="3 4" key="1">
    <citation type="submission" date="2023-07" db="EMBL/GenBank/DDBJ databases">
        <title>Genomic Encyclopedia of Type Strains, Phase IV (KMG-IV): sequencing the most valuable type-strain genomes for metagenomic binning, comparative biology and taxonomic classification.</title>
        <authorList>
            <person name="Goeker M."/>
        </authorList>
    </citation>
    <scope>NUCLEOTIDE SEQUENCE [LARGE SCALE GENOMIC DNA]</scope>
    <source>
        <strain evidence="3 4">DSM 1112</strain>
    </source>
</reference>
<name>A0ABU0C005_9HYPH</name>
<dbReference type="Pfam" id="PF07859">
    <property type="entry name" value="Abhydrolase_3"/>
    <property type="match status" value="1"/>
</dbReference>
<accession>A0ABU0C005</accession>
<dbReference type="GO" id="GO:0004061">
    <property type="term" value="F:arylformamidase activity"/>
    <property type="evidence" value="ECO:0007669"/>
    <property type="project" value="UniProtKB-EC"/>
</dbReference>
<evidence type="ECO:0000313" key="4">
    <source>
        <dbReference type="Proteomes" id="UP001230207"/>
    </source>
</evidence>
<dbReference type="RefSeq" id="WP_307235270.1">
    <property type="nucleotide sequence ID" value="NZ_JAUSVF010000003.1"/>
</dbReference>
<evidence type="ECO:0000313" key="3">
    <source>
        <dbReference type="EMBL" id="MDQ0323015.1"/>
    </source>
</evidence>
<dbReference type="EC" id="3.5.1.9" evidence="3"/>
<dbReference type="Gene3D" id="3.40.50.1820">
    <property type="entry name" value="alpha/beta hydrolase"/>
    <property type="match status" value="1"/>
</dbReference>
<keyword evidence="1 3" id="KW-0378">Hydrolase</keyword>
<dbReference type="InterPro" id="IPR013094">
    <property type="entry name" value="AB_hydrolase_3"/>
</dbReference>